<evidence type="ECO:0000313" key="3">
    <source>
        <dbReference type="Proteomes" id="UP000231912"/>
    </source>
</evidence>
<gene>
    <name evidence="2" type="ORF">CH371_11755</name>
</gene>
<accession>A0A2M9ZAX8</accession>
<protein>
    <submittedName>
        <fullName evidence="2">Uncharacterized protein</fullName>
    </submittedName>
</protein>
<organism evidence="2 3">
    <name type="scientific">Leptospira wolffii</name>
    <dbReference type="NCBI Taxonomy" id="409998"/>
    <lineage>
        <taxon>Bacteria</taxon>
        <taxon>Pseudomonadati</taxon>
        <taxon>Spirochaetota</taxon>
        <taxon>Spirochaetia</taxon>
        <taxon>Leptospirales</taxon>
        <taxon>Leptospiraceae</taxon>
        <taxon>Leptospira</taxon>
    </lineage>
</organism>
<sequence length="69" mass="7812">MAHLSGAYRNLRKGFDSGGKTQGIYPTDPRARYALDLGPIERTNSKILNFYLLIYLIVVCDRRNAPIAR</sequence>
<reference evidence="2 3" key="1">
    <citation type="submission" date="2017-07" db="EMBL/GenBank/DDBJ databases">
        <title>Leptospira spp. isolated from tropical soils.</title>
        <authorList>
            <person name="Thibeaux R."/>
            <person name="Iraola G."/>
            <person name="Ferres I."/>
            <person name="Bierque E."/>
            <person name="Girault D."/>
            <person name="Soupe-Gilbert M.-E."/>
            <person name="Picardeau M."/>
            <person name="Goarant C."/>
        </authorList>
    </citation>
    <scope>NUCLEOTIDE SEQUENCE [LARGE SCALE GENOMIC DNA]</scope>
    <source>
        <strain evidence="2 3">FH2-C-A2</strain>
    </source>
</reference>
<proteinExistence type="predicted"/>
<dbReference type="AlphaFoldDB" id="A0A2M9ZAX8"/>
<evidence type="ECO:0000256" key="1">
    <source>
        <dbReference type="SAM" id="MobiDB-lite"/>
    </source>
</evidence>
<feature type="region of interest" description="Disordered" evidence="1">
    <location>
        <begin position="1"/>
        <end position="27"/>
    </location>
</feature>
<name>A0A2M9ZAX8_9LEPT</name>
<dbReference type="Proteomes" id="UP000231912">
    <property type="component" value="Unassembled WGS sequence"/>
</dbReference>
<evidence type="ECO:0000313" key="2">
    <source>
        <dbReference type="EMBL" id="PJZ65601.1"/>
    </source>
</evidence>
<comment type="caution">
    <text evidence="2">The sequence shown here is derived from an EMBL/GenBank/DDBJ whole genome shotgun (WGS) entry which is preliminary data.</text>
</comment>
<dbReference type="EMBL" id="NPDT01000004">
    <property type="protein sequence ID" value="PJZ65601.1"/>
    <property type="molecule type" value="Genomic_DNA"/>
</dbReference>